<dbReference type="GO" id="GO:0016567">
    <property type="term" value="P:protein ubiquitination"/>
    <property type="evidence" value="ECO:0007669"/>
    <property type="project" value="TreeGrafter"/>
</dbReference>
<dbReference type="EMBL" id="OE183561">
    <property type="protein sequence ID" value="CAD7575789.1"/>
    <property type="molecule type" value="Genomic_DNA"/>
</dbReference>
<reference evidence="3" key="1">
    <citation type="submission" date="2020-11" db="EMBL/GenBank/DDBJ databases">
        <authorList>
            <person name="Tran Van P."/>
        </authorList>
    </citation>
    <scope>NUCLEOTIDE SEQUENCE</scope>
</reference>
<evidence type="ECO:0000259" key="2">
    <source>
        <dbReference type="Pfam" id="PF15926"/>
    </source>
</evidence>
<dbReference type="PANTHER" id="PTHR13459:SF1">
    <property type="entry name" value="E3 UBIQUITIN-PROTEIN LIGASE RNF220 ISOFORM X1"/>
    <property type="match status" value="1"/>
</dbReference>
<gene>
    <name evidence="3" type="ORF">TCMB3V08_LOCUS8372</name>
</gene>
<dbReference type="InterPro" id="IPR052443">
    <property type="entry name" value="E3_ubiq-ligase_RNF220-like"/>
</dbReference>
<feature type="domain" description="E3 ubiquitin-protein ligase RNF220 middle" evidence="2">
    <location>
        <begin position="39"/>
        <end position="212"/>
    </location>
</feature>
<protein>
    <submittedName>
        <fullName evidence="3">(California timema) hypothetical protein</fullName>
    </submittedName>
</protein>
<feature type="region of interest" description="Disordered" evidence="1">
    <location>
        <begin position="1"/>
        <end position="22"/>
    </location>
</feature>
<organism evidence="3">
    <name type="scientific">Timema californicum</name>
    <name type="common">California timema</name>
    <name type="synonym">Walking stick</name>
    <dbReference type="NCBI Taxonomy" id="61474"/>
    <lineage>
        <taxon>Eukaryota</taxon>
        <taxon>Metazoa</taxon>
        <taxon>Ecdysozoa</taxon>
        <taxon>Arthropoda</taxon>
        <taxon>Hexapoda</taxon>
        <taxon>Insecta</taxon>
        <taxon>Pterygota</taxon>
        <taxon>Neoptera</taxon>
        <taxon>Polyneoptera</taxon>
        <taxon>Phasmatodea</taxon>
        <taxon>Timematodea</taxon>
        <taxon>Timematoidea</taxon>
        <taxon>Timematidae</taxon>
        <taxon>Timema</taxon>
    </lineage>
</organism>
<dbReference type="PANTHER" id="PTHR13459">
    <property type="entry name" value="E3 UBIQUITIN-PROTEIN LIGASE RNF220 ISOFORM X1"/>
    <property type="match status" value="1"/>
</dbReference>
<evidence type="ECO:0000256" key="1">
    <source>
        <dbReference type="SAM" id="MobiDB-lite"/>
    </source>
</evidence>
<dbReference type="InterPro" id="IPR031824">
    <property type="entry name" value="RNF220_mid"/>
</dbReference>
<dbReference type="AlphaFoldDB" id="A0A7R9JAR7"/>
<sequence>MNPHLLGGRVENHLGKPTPVHPTEIRTLISPSSAVELNTASALANYATETYQRIKANRQSRLRIKNRKRKVDEATCPVCNERVQGSVEDLNCHVEMCLRKHGGAPEEDENVDVEGDVEMYEDFEWAGQRRIRATSLLMGGFMGAGMAACGTSSSRRPSPVDEDVDLVVDGDDSATYGPSQYSEQDVIVMSADGGPHEDKEREALREAVIRSSPPTPAPSWQGQDLHGHGGTSAVALGRYVPWPPQILADPRNVSSHAKNISVGCRFQVPDGSKRSPGSCSTPTSSCGVRGGGGSGDAEVKEEPSPTAKSGGGLEDNLLTALEPDTINTVLEALKTRIRELEGETRVAGNDKFKCLICMVSSTILR</sequence>
<feature type="region of interest" description="Disordered" evidence="1">
    <location>
        <begin position="269"/>
        <end position="315"/>
    </location>
</feature>
<proteinExistence type="predicted"/>
<dbReference type="Pfam" id="PF15926">
    <property type="entry name" value="RNF220"/>
    <property type="match status" value="1"/>
</dbReference>
<dbReference type="Gene3D" id="3.30.160.60">
    <property type="entry name" value="Classic Zinc Finger"/>
    <property type="match status" value="1"/>
</dbReference>
<dbReference type="GO" id="GO:0061630">
    <property type="term" value="F:ubiquitin protein ligase activity"/>
    <property type="evidence" value="ECO:0007669"/>
    <property type="project" value="TreeGrafter"/>
</dbReference>
<accession>A0A7R9JAR7</accession>
<feature type="compositionally biased region" description="Low complexity" evidence="1">
    <location>
        <begin position="275"/>
        <end position="287"/>
    </location>
</feature>
<evidence type="ECO:0000313" key="3">
    <source>
        <dbReference type="EMBL" id="CAD7575789.1"/>
    </source>
</evidence>
<name>A0A7R9JAR7_TIMCA</name>
<feature type="region of interest" description="Disordered" evidence="1">
    <location>
        <begin position="211"/>
        <end position="232"/>
    </location>
</feature>